<proteinExistence type="predicted"/>
<keyword evidence="1" id="KW-0812">Transmembrane</keyword>
<feature type="transmembrane region" description="Helical" evidence="1">
    <location>
        <begin position="127"/>
        <end position="145"/>
    </location>
</feature>
<feature type="transmembrane region" description="Helical" evidence="1">
    <location>
        <begin position="86"/>
        <end position="107"/>
    </location>
</feature>
<gene>
    <name evidence="2" type="ORF">ACFOHJ_12625</name>
</gene>
<dbReference type="EMBL" id="JBHRTK010000012">
    <property type="protein sequence ID" value="MFC3207063.1"/>
    <property type="molecule type" value="Genomic_DNA"/>
</dbReference>
<evidence type="ECO:0000313" key="2">
    <source>
        <dbReference type="EMBL" id="MFC3207063.1"/>
    </source>
</evidence>
<sequence length="170" mass="17302">MSRILTYIGRFAVIVIGYGVATLAASGFLHLLALGAAGLQPSEAPPFVIGSLFFSVPFVALFVGYFAFTPAAVAILVGEVSGQRNWLFYALAGGAVGLAVALLFWQGPAIGFETGTGAEDSITTPRLVASLVGSGIVGGIAYWLCAGRSAGNWRSTDERGGSISSGPPGS</sequence>
<keyword evidence="1" id="KW-1133">Transmembrane helix</keyword>
<evidence type="ECO:0000256" key="1">
    <source>
        <dbReference type="SAM" id="Phobius"/>
    </source>
</evidence>
<feature type="transmembrane region" description="Helical" evidence="1">
    <location>
        <begin position="52"/>
        <end position="77"/>
    </location>
</feature>
<reference evidence="3" key="1">
    <citation type="journal article" date="2019" name="Int. J. Syst. Evol. Microbiol.">
        <title>The Global Catalogue of Microorganisms (GCM) 10K type strain sequencing project: providing services to taxonomists for standard genome sequencing and annotation.</title>
        <authorList>
            <consortium name="The Broad Institute Genomics Platform"/>
            <consortium name="The Broad Institute Genome Sequencing Center for Infectious Disease"/>
            <person name="Wu L."/>
            <person name="Ma J."/>
        </authorList>
    </citation>
    <scope>NUCLEOTIDE SEQUENCE [LARGE SCALE GENOMIC DNA]</scope>
    <source>
        <strain evidence="3">KCTC 52165</strain>
    </source>
</reference>
<accession>A0ABV7K9P9</accession>
<organism evidence="2 3">
    <name type="scientific">Aquamicrobium soli</name>
    <dbReference type="NCBI Taxonomy" id="1811518"/>
    <lineage>
        <taxon>Bacteria</taxon>
        <taxon>Pseudomonadati</taxon>
        <taxon>Pseudomonadota</taxon>
        <taxon>Alphaproteobacteria</taxon>
        <taxon>Hyphomicrobiales</taxon>
        <taxon>Phyllobacteriaceae</taxon>
        <taxon>Aquamicrobium</taxon>
    </lineage>
</organism>
<protein>
    <submittedName>
        <fullName evidence="2">Uncharacterized protein</fullName>
    </submittedName>
</protein>
<dbReference type="RefSeq" id="WP_378220901.1">
    <property type="nucleotide sequence ID" value="NZ_JBHRTK010000012.1"/>
</dbReference>
<comment type="caution">
    <text evidence="2">The sequence shown here is derived from an EMBL/GenBank/DDBJ whole genome shotgun (WGS) entry which is preliminary data.</text>
</comment>
<keyword evidence="3" id="KW-1185">Reference proteome</keyword>
<feature type="transmembrane region" description="Helical" evidence="1">
    <location>
        <begin position="12"/>
        <end position="32"/>
    </location>
</feature>
<dbReference type="Proteomes" id="UP001595583">
    <property type="component" value="Unassembled WGS sequence"/>
</dbReference>
<keyword evidence="1" id="KW-0472">Membrane</keyword>
<evidence type="ECO:0000313" key="3">
    <source>
        <dbReference type="Proteomes" id="UP001595583"/>
    </source>
</evidence>
<name>A0ABV7K9P9_9HYPH</name>